<reference evidence="2 3" key="1">
    <citation type="submission" date="2017-02" db="EMBL/GenBank/DDBJ databases">
        <authorList>
            <person name="Peterson S.W."/>
        </authorList>
    </citation>
    <scope>NUCLEOTIDE SEQUENCE [LARGE SCALE GENOMIC DNA]</scope>
    <source>
        <strain evidence="2 3">USBA 369</strain>
    </source>
</reference>
<dbReference type="GO" id="GO:0016747">
    <property type="term" value="F:acyltransferase activity, transferring groups other than amino-acyl groups"/>
    <property type="evidence" value="ECO:0007669"/>
    <property type="project" value="InterPro"/>
</dbReference>
<dbReference type="RefSeq" id="WP_078708299.1">
    <property type="nucleotide sequence ID" value="NZ_FUXL01000006.1"/>
</dbReference>
<protein>
    <submittedName>
        <fullName evidence="2">Putative acetyltransferase</fullName>
    </submittedName>
</protein>
<dbReference type="Gene3D" id="3.40.630.30">
    <property type="match status" value="1"/>
</dbReference>
<feature type="domain" description="N-acetyltransferase" evidence="1">
    <location>
        <begin position="16"/>
        <end position="171"/>
    </location>
</feature>
<dbReference type="InterPro" id="IPR016181">
    <property type="entry name" value="Acyl_CoA_acyltransferase"/>
</dbReference>
<dbReference type="PANTHER" id="PTHR43792">
    <property type="entry name" value="GNAT FAMILY, PUTATIVE (AFU_ORTHOLOGUE AFUA_3G00765)-RELATED-RELATED"/>
    <property type="match status" value="1"/>
</dbReference>
<dbReference type="SUPFAM" id="SSF55729">
    <property type="entry name" value="Acyl-CoA N-acyltransferases (Nat)"/>
    <property type="match status" value="1"/>
</dbReference>
<dbReference type="OrthoDB" id="336415at2"/>
<dbReference type="EMBL" id="FUXL01000006">
    <property type="protein sequence ID" value="SKA11248.1"/>
    <property type="molecule type" value="Genomic_DNA"/>
</dbReference>
<dbReference type="Proteomes" id="UP000190135">
    <property type="component" value="Unassembled WGS sequence"/>
</dbReference>
<gene>
    <name evidence="2" type="ORF">SAMN05428963_10641</name>
</gene>
<evidence type="ECO:0000259" key="1">
    <source>
        <dbReference type="PROSITE" id="PS51186"/>
    </source>
</evidence>
<evidence type="ECO:0000313" key="3">
    <source>
        <dbReference type="Proteomes" id="UP000190135"/>
    </source>
</evidence>
<sequence>MAQHDQDRELSAPAGLVVRASRPSDAEALAEIKNLPAVRAGTLRPPFQSVESVRDWLEHLSPQSLHLVAELDDRVVGEASLRCQEGRRRHVADLGMDVHDDFAGKGIGTALLAALLDAADNWLDIRRIELTVFADNAPAIALYRKFGFETEGTLRSWAFRDGDYADVLAMARLHRI</sequence>
<proteinExistence type="predicted"/>
<name>A0A1T4R6F0_9HYPH</name>
<dbReference type="STRING" id="1365950.SAMN05428963_10641"/>
<dbReference type="InterPro" id="IPR051531">
    <property type="entry name" value="N-acetyltransferase"/>
</dbReference>
<organism evidence="2 3">
    <name type="scientific">Consotaella salsifontis</name>
    <dbReference type="NCBI Taxonomy" id="1365950"/>
    <lineage>
        <taxon>Bacteria</taxon>
        <taxon>Pseudomonadati</taxon>
        <taxon>Pseudomonadota</taxon>
        <taxon>Alphaproteobacteria</taxon>
        <taxon>Hyphomicrobiales</taxon>
        <taxon>Aurantimonadaceae</taxon>
        <taxon>Consotaella</taxon>
    </lineage>
</organism>
<evidence type="ECO:0000313" key="2">
    <source>
        <dbReference type="EMBL" id="SKA11248.1"/>
    </source>
</evidence>
<keyword evidence="2" id="KW-0808">Transferase</keyword>
<dbReference type="InterPro" id="IPR000182">
    <property type="entry name" value="GNAT_dom"/>
</dbReference>
<dbReference type="PROSITE" id="PS51186">
    <property type="entry name" value="GNAT"/>
    <property type="match status" value="1"/>
</dbReference>
<keyword evidence="3" id="KW-1185">Reference proteome</keyword>
<dbReference type="Pfam" id="PF00583">
    <property type="entry name" value="Acetyltransf_1"/>
    <property type="match status" value="1"/>
</dbReference>
<dbReference type="AlphaFoldDB" id="A0A1T4R6F0"/>
<accession>A0A1T4R6F0</accession>